<organism evidence="2 3">
    <name type="scientific">Dorcoceras hygrometricum</name>
    <dbReference type="NCBI Taxonomy" id="472368"/>
    <lineage>
        <taxon>Eukaryota</taxon>
        <taxon>Viridiplantae</taxon>
        <taxon>Streptophyta</taxon>
        <taxon>Embryophyta</taxon>
        <taxon>Tracheophyta</taxon>
        <taxon>Spermatophyta</taxon>
        <taxon>Magnoliopsida</taxon>
        <taxon>eudicotyledons</taxon>
        <taxon>Gunneridae</taxon>
        <taxon>Pentapetalae</taxon>
        <taxon>asterids</taxon>
        <taxon>lamiids</taxon>
        <taxon>Lamiales</taxon>
        <taxon>Gesneriaceae</taxon>
        <taxon>Didymocarpoideae</taxon>
        <taxon>Trichosporeae</taxon>
        <taxon>Loxocarpinae</taxon>
        <taxon>Dorcoceras</taxon>
    </lineage>
</organism>
<feature type="region of interest" description="Disordered" evidence="1">
    <location>
        <begin position="26"/>
        <end position="75"/>
    </location>
</feature>
<gene>
    <name evidence="2" type="ORF">F511_26142</name>
</gene>
<proteinExistence type="predicted"/>
<name>A0A2Z7AQD3_9LAMI</name>
<evidence type="ECO:0000313" key="2">
    <source>
        <dbReference type="EMBL" id="KZV23070.1"/>
    </source>
</evidence>
<feature type="compositionally biased region" description="Basic and acidic residues" evidence="1">
    <location>
        <begin position="28"/>
        <end position="50"/>
    </location>
</feature>
<dbReference type="AlphaFoldDB" id="A0A2Z7AQD3"/>
<evidence type="ECO:0000313" key="3">
    <source>
        <dbReference type="Proteomes" id="UP000250235"/>
    </source>
</evidence>
<keyword evidence="3" id="KW-1185">Reference proteome</keyword>
<dbReference type="Proteomes" id="UP000250235">
    <property type="component" value="Unassembled WGS sequence"/>
</dbReference>
<dbReference type="EMBL" id="KV013959">
    <property type="protein sequence ID" value="KZV23070.1"/>
    <property type="molecule type" value="Genomic_DNA"/>
</dbReference>
<accession>A0A2Z7AQD3</accession>
<protein>
    <submittedName>
        <fullName evidence="2">Uncharacterized protein</fullName>
    </submittedName>
</protein>
<reference evidence="2 3" key="1">
    <citation type="journal article" date="2015" name="Proc. Natl. Acad. Sci. U.S.A.">
        <title>The resurrection genome of Boea hygrometrica: A blueprint for survival of dehydration.</title>
        <authorList>
            <person name="Xiao L."/>
            <person name="Yang G."/>
            <person name="Zhang L."/>
            <person name="Yang X."/>
            <person name="Zhao S."/>
            <person name="Ji Z."/>
            <person name="Zhou Q."/>
            <person name="Hu M."/>
            <person name="Wang Y."/>
            <person name="Chen M."/>
            <person name="Xu Y."/>
            <person name="Jin H."/>
            <person name="Xiao X."/>
            <person name="Hu G."/>
            <person name="Bao F."/>
            <person name="Hu Y."/>
            <person name="Wan P."/>
            <person name="Li L."/>
            <person name="Deng X."/>
            <person name="Kuang T."/>
            <person name="Xiang C."/>
            <person name="Zhu J.K."/>
            <person name="Oliver M.J."/>
            <person name="He Y."/>
        </authorList>
    </citation>
    <scope>NUCLEOTIDE SEQUENCE [LARGE SCALE GENOMIC DNA]</scope>
    <source>
        <strain evidence="3">cv. XS01</strain>
    </source>
</reference>
<evidence type="ECO:0000256" key="1">
    <source>
        <dbReference type="SAM" id="MobiDB-lite"/>
    </source>
</evidence>
<sequence length="75" mass="8117">MTAFRLEKQEGLSTLCAQLSEIIAYINRGRDDKKEEDSSIKGPKPEDRSRPSGGGGSNNEPSWKRGSGSYKGIGS</sequence>